<name>A0A0E9QRB0_ANGAN</name>
<dbReference type="AlphaFoldDB" id="A0A0E9QRB0"/>
<reference evidence="1" key="2">
    <citation type="journal article" date="2015" name="Fish Shellfish Immunol.">
        <title>Early steps in the European eel (Anguilla anguilla)-Vibrio vulnificus interaction in the gills: Role of the RtxA13 toxin.</title>
        <authorList>
            <person name="Callol A."/>
            <person name="Pajuelo D."/>
            <person name="Ebbesson L."/>
            <person name="Teles M."/>
            <person name="MacKenzie S."/>
            <person name="Amaro C."/>
        </authorList>
    </citation>
    <scope>NUCLEOTIDE SEQUENCE</scope>
</reference>
<protein>
    <submittedName>
        <fullName evidence="1">Uncharacterized protein</fullName>
    </submittedName>
</protein>
<proteinExistence type="predicted"/>
<sequence>MEDGKQGKFNIGDYSVTQRSLVFYLNQSLKNIFL</sequence>
<evidence type="ECO:0000313" key="1">
    <source>
        <dbReference type="EMBL" id="JAH19496.1"/>
    </source>
</evidence>
<accession>A0A0E9QRB0</accession>
<organism evidence="1">
    <name type="scientific">Anguilla anguilla</name>
    <name type="common">European freshwater eel</name>
    <name type="synonym">Muraena anguilla</name>
    <dbReference type="NCBI Taxonomy" id="7936"/>
    <lineage>
        <taxon>Eukaryota</taxon>
        <taxon>Metazoa</taxon>
        <taxon>Chordata</taxon>
        <taxon>Craniata</taxon>
        <taxon>Vertebrata</taxon>
        <taxon>Euteleostomi</taxon>
        <taxon>Actinopterygii</taxon>
        <taxon>Neopterygii</taxon>
        <taxon>Teleostei</taxon>
        <taxon>Anguilliformes</taxon>
        <taxon>Anguillidae</taxon>
        <taxon>Anguilla</taxon>
    </lineage>
</organism>
<dbReference type="EMBL" id="GBXM01089081">
    <property type="protein sequence ID" value="JAH19496.1"/>
    <property type="molecule type" value="Transcribed_RNA"/>
</dbReference>
<reference evidence="1" key="1">
    <citation type="submission" date="2014-11" db="EMBL/GenBank/DDBJ databases">
        <authorList>
            <person name="Amaro Gonzalez C."/>
        </authorList>
    </citation>
    <scope>NUCLEOTIDE SEQUENCE</scope>
</reference>